<dbReference type="AlphaFoldDB" id="A0AA39X7M3"/>
<evidence type="ECO:0000256" key="1">
    <source>
        <dbReference type="SAM" id="MobiDB-lite"/>
    </source>
</evidence>
<accession>A0AA39X7M3</accession>
<reference evidence="2" key="1">
    <citation type="submission" date="2023-06" db="EMBL/GenBank/DDBJ databases">
        <title>Genome-scale phylogeny and comparative genomics of the fungal order Sordariales.</title>
        <authorList>
            <consortium name="Lawrence Berkeley National Laboratory"/>
            <person name="Hensen N."/>
            <person name="Bonometti L."/>
            <person name="Westerberg I."/>
            <person name="Brannstrom I.O."/>
            <person name="Guillou S."/>
            <person name="Cros-Aarteil S."/>
            <person name="Calhoun S."/>
            <person name="Haridas S."/>
            <person name="Kuo A."/>
            <person name="Mondo S."/>
            <person name="Pangilinan J."/>
            <person name="Riley R."/>
            <person name="LaButti K."/>
            <person name="Andreopoulos B."/>
            <person name="Lipzen A."/>
            <person name="Chen C."/>
            <person name="Yanf M."/>
            <person name="Daum C."/>
            <person name="Ng V."/>
            <person name="Clum A."/>
            <person name="Steindorff A."/>
            <person name="Ohm R."/>
            <person name="Martin F."/>
            <person name="Silar P."/>
            <person name="Natvig D."/>
            <person name="Lalanne C."/>
            <person name="Gautier V."/>
            <person name="Ament-velasquez S.L."/>
            <person name="Kruys A."/>
            <person name="Hutchinson M.I."/>
            <person name="Powell A.J."/>
            <person name="Barry K."/>
            <person name="Miller A.N."/>
            <person name="Grigoriev I.V."/>
            <person name="Debuchy R."/>
            <person name="Gladieux P."/>
            <person name="Thoren M.H."/>
            <person name="Johannesson H."/>
        </authorList>
    </citation>
    <scope>NUCLEOTIDE SEQUENCE</scope>
    <source>
        <strain evidence="2">SMH3391-2</strain>
    </source>
</reference>
<dbReference type="EMBL" id="JAULSR010000002">
    <property type="protein sequence ID" value="KAK0628817.1"/>
    <property type="molecule type" value="Genomic_DNA"/>
</dbReference>
<dbReference type="Proteomes" id="UP001174934">
    <property type="component" value="Unassembled WGS sequence"/>
</dbReference>
<sequence>MSRISNSWESAAEDESWGGEGGIGGLRARARFSGIGNFAQMSPARERPDDGAEGRSLARSLVHARPSHPPRQNRFLADWLAAQAKARSLPDFGAQPRGTSPKHAYIIVEPIMIGATRENDGTEQSPRGVAIAKVGTQSRQSARKPIFAPVREGRYAACRKYTTIAGDSLMKLATGGQCRRSSLPDLKLELHKERRNGGNGRRGTDAFRRQADADRQGDLGRQTWKRHGKRQVVDADGGVSSLFKGMRVSETPPWTWKFPFSRSQ</sequence>
<gene>
    <name evidence="2" type="ORF">B0T17DRAFT_505442</name>
</gene>
<proteinExistence type="predicted"/>
<protein>
    <submittedName>
        <fullName evidence="2">Uncharacterized protein</fullName>
    </submittedName>
</protein>
<evidence type="ECO:0000313" key="3">
    <source>
        <dbReference type="Proteomes" id="UP001174934"/>
    </source>
</evidence>
<feature type="region of interest" description="Disordered" evidence="1">
    <location>
        <begin position="194"/>
        <end position="232"/>
    </location>
</feature>
<organism evidence="2 3">
    <name type="scientific">Bombardia bombarda</name>
    <dbReference type="NCBI Taxonomy" id="252184"/>
    <lineage>
        <taxon>Eukaryota</taxon>
        <taxon>Fungi</taxon>
        <taxon>Dikarya</taxon>
        <taxon>Ascomycota</taxon>
        <taxon>Pezizomycotina</taxon>
        <taxon>Sordariomycetes</taxon>
        <taxon>Sordariomycetidae</taxon>
        <taxon>Sordariales</taxon>
        <taxon>Lasiosphaeriaceae</taxon>
        <taxon>Bombardia</taxon>
    </lineage>
</organism>
<comment type="caution">
    <text evidence="2">The sequence shown here is derived from an EMBL/GenBank/DDBJ whole genome shotgun (WGS) entry which is preliminary data.</text>
</comment>
<name>A0AA39X7M3_9PEZI</name>
<evidence type="ECO:0000313" key="2">
    <source>
        <dbReference type="EMBL" id="KAK0628817.1"/>
    </source>
</evidence>
<keyword evidence="3" id="KW-1185">Reference proteome</keyword>
<feature type="region of interest" description="Disordered" evidence="1">
    <location>
        <begin position="1"/>
        <end position="23"/>
    </location>
</feature>
<feature type="compositionally biased region" description="Basic and acidic residues" evidence="1">
    <location>
        <begin position="194"/>
        <end position="218"/>
    </location>
</feature>